<organism evidence="2 3">
    <name type="scientific">Streptomyces kanasensis</name>
    <dbReference type="NCBI Taxonomy" id="936756"/>
    <lineage>
        <taxon>Bacteria</taxon>
        <taxon>Bacillati</taxon>
        <taxon>Actinomycetota</taxon>
        <taxon>Actinomycetes</taxon>
        <taxon>Kitasatosporales</taxon>
        <taxon>Streptomycetaceae</taxon>
        <taxon>Streptomyces</taxon>
    </lineage>
</organism>
<keyword evidence="3" id="KW-1185">Reference proteome</keyword>
<comment type="caution">
    <text evidence="2">The sequence shown here is derived from an EMBL/GenBank/DDBJ whole genome shotgun (WGS) entry which is preliminary data.</text>
</comment>
<feature type="compositionally biased region" description="Acidic residues" evidence="1">
    <location>
        <begin position="28"/>
        <end position="38"/>
    </location>
</feature>
<protein>
    <submittedName>
        <fullName evidence="2">Uncharacterized protein</fullName>
    </submittedName>
</protein>
<name>A0A117IWC5_9ACTN</name>
<sequence>MAQRGAQDTGRSRPAVPRPPGWTVTADVGEDVDLDDDAETHRRLPRPARLCPGAGGPPGRSRRERPPRVRS</sequence>
<dbReference type="Proteomes" id="UP000054011">
    <property type="component" value="Unassembled WGS sequence"/>
</dbReference>
<accession>A0A117IWC5</accession>
<feature type="region of interest" description="Disordered" evidence="1">
    <location>
        <begin position="1"/>
        <end position="71"/>
    </location>
</feature>
<evidence type="ECO:0000256" key="1">
    <source>
        <dbReference type="SAM" id="MobiDB-lite"/>
    </source>
</evidence>
<gene>
    <name evidence="2" type="ORF">ATE80_11315</name>
</gene>
<evidence type="ECO:0000313" key="3">
    <source>
        <dbReference type="Proteomes" id="UP000054011"/>
    </source>
</evidence>
<evidence type="ECO:0000313" key="2">
    <source>
        <dbReference type="EMBL" id="KUH38718.1"/>
    </source>
</evidence>
<proteinExistence type="predicted"/>
<dbReference type="EMBL" id="LNSV01000022">
    <property type="protein sequence ID" value="KUH38718.1"/>
    <property type="molecule type" value="Genomic_DNA"/>
</dbReference>
<dbReference type="AlphaFoldDB" id="A0A117IWC5"/>
<reference evidence="2 3" key="1">
    <citation type="submission" date="2015-11" db="EMBL/GenBank/DDBJ databases">
        <title>Genome-wide analysis reveals the secondary metabolome in Streptomyces kanasensis ZX01.</title>
        <authorList>
            <person name="Zhang G."/>
            <person name="Han L."/>
            <person name="Feng J."/>
            <person name="Zhang X."/>
        </authorList>
    </citation>
    <scope>NUCLEOTIDE SEQUENCE [LARGE SCALE GENOMIC DNA]</scope>
    <source>
        <strain evidence="2 3">ZX01</strain>
    </source>
</reference>